<feature type="domain" description="YtkA-like" evidence="1">
    <location>
        <begin position="36"/>
        <end position="118"/>
    </location>
</feature>
<organism evidence="2 3">
    <name type="scientific">Paenibacillus segetis</name>
    <dbReference type="NCBI Taxonomy" id="1325360"/>
    <lineage>
        <taxon>Bacteria</taxon>
        <taxon>Bacillati</taxon>
        <taxon>Bacillota</taxon>
        <taxon>Bacilli</taxon>
        <taxon>Bacillales</taxon>
        <taxon>Paenibacillaceae</taxon>
        <taxon>Paenibacillus</taxon>
    </lineage>
</organism>
<sequence>MRIKLSSILTLVIILMIIGGCSKENHSMHSDEGALEPIQVNLQITPNEPSAGEPVTFEAKVTYGGENVDDAKEVIFEFWKEGNDDAKHTKVTVTSEGQGLYKHGETFLEPGIYYVISHVTAHDQHSMPMVKFTVK</sequence>
<dbReference type="InterPro" id="IPR032693">
    <property type="entry name" value="YtkA-like_dom"/>
</dbReference>
<name>A0ABQ1YE43_9BACL</name>
<accession>A0ABQ1YE43</accession>
<dbReference type="Pfam" id="PF13115">
    <property type="entry name" value="YtkA"/>
    <property type="match status" value="1"/>
</dbReference>
<evidence type="ECO:0000313" key="2">
    <source>
        <dbReference type="EMBL" id="GGH22804.1"/>
    </source>
</evidence>
<dbReference type="PROSITE" id="PS51257">
    <property type="entry name" value="PROKAR_LIPOPROTEIN"/>
    <property type="match status" value="1"/>
</dbReference>
<gene>
    <name evidence="2" type="ORF">GCM10008013_21470</name>
</gene>
<dbReference type="RefSeq" id="WP_188538504.1">
    <property type="nucleotide sequence ID" value="NZ_BMFT01000001.1"/>
</dbReference>
<reference evidence="3" key="1">
    <citation type="journal article" date="2019" name="Int. J. Syst. Evol. Microbiol.">
        <title>The Global Catalogue of Microorganisms (GCM) 10K type strain sequencing project: providing services to taxonomists for standard genome sequencing and annotation.</title>
        <authorList>
            <consortium name="The Broad Institute Genomics Platform"/>
            <consortium name="The Broad Institute Genome Sequencing Center for Infectious Disease"/>
            <person name="Wu L."/>
            <person name="Ma J."/>
        </authorList>
    </citation>
    <scope>NUCLEOTIDE SEQUENCE [LARGE SCALE GENOMIC DNA]</scope>
    <source>
        <strain evidence="3">CGMCC 1.12769</strain>
    </source>
</reference>
<comment type="caution">
    <text evidence="2">The sequence shown here is derived from an EMBL/GenBank/DDBJ whole genome shotgun (WGS) entry which is preliminary data.</text>
</comment>
<evidence type="ECO:0000313" key="3">
    <source>
        <dbReference type="Proteomes" id="UP000659344"/>
    </source>
</evidence>
<dbReference type="EMBL" id="BMFT01000001">
    <property type="protein sequence ID" value="GGH22804.1"/>
    <property type="molecule type" value="Genomic_DNA"/>
</dbReference>
<dbReference type="Proteomes" id="UP000659344">
    <property type="component" value="Unassembled WGS sequence"/>
</dbReference>
<protein>
    <recommendedName>
        <fullName evidence="1">YtkA-like domain-containing protein</fullName>
    </recommendedName>
</protein>
<evidence type="ECO:0000259" key="1">
    <source>
        <dbReference type="Pfam" id="PF13115"/>
    </source>
</evidence>
<keyword evidence="3" id="KW-1185">Reference proteome</keyword>
<proteinExistence type="predicted"/>